<dbReference type="Proteomes" id="UP001549146">
    <property type="component" value="Unassembled WGS sequence"/>
</dbReference>
<keyword evidence="2" id="KW-0732">Signal</keyword>
<accession>A0ABV2LSP7</accession>
<dbReference type="EMBL" id="JBEPMO010000004">
    <property type="protein sequence ID" value="MET3731446.1"/>
    <property type="molecule type" value="Genomic_DNA"/>
</dbReference>
<reference evidence="3 4" key="1">
    <citation type="submission" date="2024-06" db="EMBL/GenBank/DDBJ databases">
        <title>Genomic Encyclopedia of Type Strains, Phase IV (KMG-IV): sequencing the most valuable type-strain genomes for metagenomic binning, comparative biology and taxonomic classification.</title>
        <authorList>
            <person name="Goeker M."/>
        </authorList>
    </citation>
    <scope>NUCLEOTIDE SEQUENCE [LARGE SCALE GENOMIC DNA]</scope>
    <source>
        <strain evidence="3 4">DSM 29388</strain>
    </source>
</reference>
<dbReference type="PROSITE" id="PS51257">
    <property type="entry name" value="PROKAR_LIPOPROTEIN"/>
    <property type="match status" value="1"/>
</dbReference>
<evidence type="ECO:0000256" key="2">
    <source>
        <dbReference type="SAM" id="SignalP"/>
    </source>
</evidence>
<name>A0ABV2LSP7_9FLAO</name>
<evidence type="ECO:0008006" key="5">
    <source>
        <dbReference type="Google" id="ProtNLM"/>
    </source>
</evidence>
<organism evidence="3 4">
    <name type="scientific">Moheibacter stercoris</name>
    <dbReference type="NCBI Taxonomy" id="1628251"/>
    <lineage>
        <taxon>Bacteria</taxon>
        <taxon>Pseudomonadati</taxon>
        <taxon>Bacteroidota</taxon>
        <taxon>Flavobacteriia</taxon>
        <taxon>Flavobacteriales</taxon>
        <taxon>Weeksellaceae</taxon>
        <taxon>Moheibacter</taxon>
    </lineage>
</organism>
<evidence type="ECO:0000256" key="1">
    <source>
        <dbReference type="SAM" id="MobiDB-lite"/>
    </source>
</evidence>
<keyword evidence="4" id="KW-1185">Reference proteome</keyword>
<comment type="caution">
    <text evidence="3">The sequence shown here is derived from an EMBL/GenBank/DDBJ whole genome shotgun (WGS) entry which is preliminary data.</text>
</comment>
<feature type="region of interest" description="Disordered" evidence="1">
    <location>
        <begin position="25"/>
        <end position="83"/>
    </location>
</feature>
<gene>
    <name evidence="3" type="ORF">ABID46_001015</name>
</gene>
<protein>
    <recommendedName>
        <fullName evidence="5">Lipoprotein</fullName>
    </recommendedName>
</protein>
<proteinExistence type="predicted"/>
<feature type="compositionally biased region" description="Basic residues" evidence="1">
    <location>
        <begin position="25"/>
        <end position="42"/>
    </location>
</feature>
<sequence length="83" mass="9111">MKAMLKYGWLVFAFMMFASCSAHIKRPKPPKHPKATHARVHTGAKGVNSHAPGQIKKVTGSKSARPYAPGQLKKGPVKPNHRK</sequence>
<feature type="chain" id="PRO_5047418719" description="Lipoprotein" evidence="2">
    <location>
        <begin position="25"/>
        <end position="83"/>
    </location>
</feature>
<evidence type="ECO:0000313" key="4">
    <source>
        <dbReference type="Proteomes" id="UP001549146"/>
    </source>
</evidence>
<feature type="signal peptide" evidence="2">
    <location>
        <begin position="1"/>
        <end position="24"/>
    </location>
</feature>
<dbReference type="RefSeq" id="WP_354507727.1">
    <property type="nucleotide sequence ID" value="NZ_JBEPMO010000004.1"/>
</dbReference>
<evidence type="ECO:0000313" key="3">
    <source>
        <dbReference type="EMBL" id="MET3731446.1"/>
    </source>
</evidence>